<comment type="caution">
    <text evidence="2">The sequence shown here is derived from an EMBL/GenBank/DDBJ whole genome shotgun (WGS) entry which is preliminary data.</text>
</comment>
<proteinExistence type="predicted"/>
<dbReference type="EMBL" id="JBHTIU010000027">
    <property type="protein sequence ID" value="MFD0869092.1"/>
    <property type="molecule type" value="Genomic_DNA"/>
</dbReference>
<evidence type="ECO:0000256" key="1">
    <source>
        <dbReference type="ARBA" id="ARBA00003863"/>
    </source>
</evidence>
<dbReference type="PANTHER" id="PTHR36107:SF1">
    <property type="entry name" value="SMALL, ACID-SOLUBLE SPORE PROTEIN A"/>
    <property type="match status" value="1"/>
</dbReference>
<organism evidence="2 3">
    <name type="scientific">Paenibacillus residui</name>
    <dbReference type="NCBI Taxonomy" id="629724"/>
    <lineage>
        <taxon>Bacteria</taxon>
        <taxon>Bacillati</taxon>
        <taxon>Bacillota</taxon>
        <taxon>Bacilli</taxon>
        <taxon>Bacillales</taxon>
        <taxon>Paenibacillaceae</taxon>
        <taxon>Paenibacillus</taxon>
    </lineage>
</organism>
<gene>
    <name evidence="2" type="ORF">ACFQ03_08010</name>
</gene>
<name>A0ABW3D6K0_9BACL</name>
<dbReference type="RefSeq" id="WP_150959920.1">
    <property type="nucleotide sequence ID" value="NZ_JBHTIU010000027.1"/>
</dbReference>
<dbReference type="PANTHER" id="PTHR36107">
    <property type="entry name" value="SMALL, ACID-SOLUBLE SPORE PROTEIN A"/>
    <property type="match status" value="1"/>
</dbReference>
<dbReference type="Proteomes" id="UP001597120">
    <property type="component" value="Unassembled WGS sequence"/>
</dbReference>
<comment type="function">
    <text evidence="1">SASP are bound to spore DNA. They are double-stranded DNA-binding proteins that cause DNA to change to an a-like conformation. They protect the DNA backbone from chemical and enzymatic cleavage and are thus involved in dormant spore's high resistance to UV light.</text>
</comment>
<reference evidence="3" key="1">
    <citation type="journal article" date="2019" name="Int. J. Syst. Evol. Microbiol.">
        <title>The Global Catalogue of Microorganisms (GCM) 10K type strain sequencing project: providing services to taxonomists for standard genome sequencing and annotation.</title>
        <authorList>
            <consortium name="The Broad Institute Genomics Platform"/>
            <consortium name="The Broad Institute Genome Sequencing Center for Infectious Disease"/>
            <person name="Wu L."/>
            <person name="Ma J."/>
        </authorList>
    </citation>
    <scope>NUCLEOTIDE SEQUENCE [LARGE SCALE GENOMIC DNA]</scope>
    <source>
        <strain evidence="3">CCUG 57263</strain>
    </source>
</reference>
<sequence length="90" mass="10098">MARRRRLLVPEAGQGLNQLKSEVMRREGYRVNPARPDEVKYEVADSLGIQMNRDGNGQMKTEDAGKIGGKIGGAMVKEMIQKAKEQLNRK</sequence>
<dbReference type="InterPro" id="IPR001448">
    <property type="entry name" value="SASP_alpha/beta-type"/>
</dbReference>
<protein>
    <submittedName>
        <fullName evidence="2">Small, acid-soluble spore protein, alpha/beta type</fullName>
    </submittedName>
</protein>
<dbReference type="Pfam" id="PF00269">
    <property type="entry name" value="SASP"/>
    <property type="match status" value="1"/>
</dbReference>
<keyword evidence="3" id="KW-1185">Reference proteome</keyword>
<evidence type="ECO:0000313" key="3">
    <source>
        <dbReference type="Proteomes" id="UP001597120"/>
    </source>
</evidence>
<accession>A0ABW3D6K0</accession>
<dbReference type="Gene3D" id="6.10.10.80">
    <property type="entry name" value="Small, acid-soluble spore protein, alpha/beta type-like"/>
    <property type="match status" value="1"/>
</dbReference>
<dbReference type="InterPro" id="IPR050847">
    <property type="entry name" value="SASP_DNA-binding"/>
</dbReference>
<dbReference type="InterPro" id="IPR038300">
    <property type="entry name" value="SASP_sf_alpha/beta"/>
</dbReference>
<evidence type="ECO:0000313" key="2">
    <source>
        <dbReference type="EMBL" id="MFD0869092.1"/>
    </source>
</evidence>